<keyword evidence="3" id="KW-1185">Reference proteome</keyword>
<proteinExistence type="predicted"/>
<keyword evidence="1" id="KW-0812">Transmembrane</keyword>
<evidence type="ECO:0000313" key="2">
    <source>
        <dbReference type="EMBL" id="UYQ71600.1"/>
    </source>
</evidence>
<organism evidence="2 3">
    <name type="scientific">Pelagibacterium flavum</name>
    <dbReference type="NCBI Taxonomy" id="2984530"/>
    <lineage>
        <taxon>Bacteria</taxon>
        <taxon>Pseudomonadati</taxon>
        <taxon>Pseudomonadota</taxon>
        <taxon>Alphaproteobacteria</taxon>
        <taxon>Hyphomicrobiales</taxon>
        <taxon>Devosiaceae</taxon>
        <taxon>Pelagibacterium</taxon>
    </lineage>
</organism>
<keyword evidence="1" id="KW-1133">Transmembrane helix</keyword>
<gene>
    <name evidence="2" type="ORF">OF122_16380</name>
</gene>
<keyword evidence="1" id="KW-0472">Membrane</keyword>
<feature type="transmembrane region" description="Helical" evidence="1">
    <location>
        <begin position="80"/>
        <end position="100"/>
    </location>
</feature>
<dbReference type="Proteomes" id="UP001163882">
    <property type="component" value="Chromosome"/>
</dbReference>
<reference evidence="2" key="1">
    <citation type="submission" date="2022-10" db="EMBL/GenBank/DDBJ databases">
        <title>YIM 151497 complete genome.</title>
        <authorList>
            <person name="Chen X."/>
        </authorList>
    </citation>
    <scope>NUCLEOTIDE SEQUENCE</scope>
    <source>
        <strain evidence="2">YIM 151497</strain>
    </source>
</reference>
<evidence type="ECO:0000256" key="1">
    <source>
        <dbReference type="SAM" id="Phobius"/>
    </source>
</evidence>
<protein>
    <recommendedName>
        <fullName evidence="4">DUF883 domain-containing protein</fullName>
    </recommendedName>
</protein>
<name>A0ABY6IPF0_9HYPH</name>
<sequence>MANFSLTNGVEKPIKSQLRELRQQLNSISKSLADHGLDFDDLADEAEDFVHGTRKNARRAARHARKDIDVLSRAAHKAPASAGAVLVVAAAVGFGLGYLLHIAQNH</sequence>
<dbReference type="RefSeq" id="WP_264225250.1">
    <property type="nucleotide sequence ID" value="NZ_CP107716.1"/>
</dbReference>
<evidence type="ECO:0000313" key="3">
    <source>
        <dbReference type="Proteomes" id="UP001163882"/>
    </source>
</evidence>
<evidence type="ECO:0008006" key="4">
    <source>
        <dbReference type="Google" id="ProtNLM"/>
    </source>
</evidence>
<accession>A0ABY6IPF0</accession>
<dbReference type="EMBL" id="CP107716">
    <property type="protein sequence ID" value="UYQ71600.1"/>
    <property type="molecule type" value="Genomic_DNA"/>
</dbReference>